<comment type="caution">
    <text evidence="2">The sequence shown here is derived from an EMBL/GenBank/DDBJ whole genome shotgun (WGS) entry which is preliminary data.</text>
</comment>
<proteinExistence type="predicted"/>
<evidence type="ECO:0000313" key="3">
    <source>
        <dbReference type="Proteomes" id="UP000323000"/>
    </source>
</evidence>
<dbReference type="InterPro" id="IPR050942">
    <property type="entry name" value="F-box_BR-signaling"/>
</dbReference>
<organism evidence="2 3">
    <name type="scientific">Acer yangbiense</name>
    <dbReference type="NCBI Taxonomy" id="1000413"/>
    <lineage>
        <taxon>Eukaryota</taxon>
        <taxon>Viridiplantae</taxon>
        <taxon>Streptophyta</taxon>
        <taxon>Embryophyta</taxon>
        <taxon>Tracheophyta</taxon>
        <taxon>Spermatophyta</taxon>
        <taxon>Magnoliopsida</taxon>
        <taxon>eudicotyledons</taxon>
        <taxon>Gunneridae</taxon>
        <taxon>Pentapetalae</taxon>
        <taxon>rosids</taxon>
        <taxon>malvids</taxon>
        <taxon>Sapindales</taxon>
        <taxon>Sapindaceae</taxon>
        <taxon>Hippocastanoideae</taxon>
        <taxon>Acereae</taxon>
        <taxon>Acer</taxon>
    </lineage>
</organism>
<sequence length="356" mass="40759">MANNWDKLLSDVLVEIAKRIRMPEDFVAFRGVCTSWRSAATKDNFMFRNCPVPLLMLVPKKDSHVLEFYNLTKGIVNQVSLSEPLMGKRFIYSSKGCLITIDQGLNVNLMHPFSNLQHKFPNMMTFNNGRLLITKCALSSNPLLYPDYILMVIYDGRRLIYARPGDETWTMFSQHKYGTYCDITHYEGRIYAVSCSGEIWAYKIGGVDNPSEEELVAKLLIKLPPYHPAQTYIVESAKAFLIIVKYIHYDAENGYEVYRSSEFVVFNLDSSTRTCTEIKDLGDRMIFLGHNSTFLSAHLPNCKPNSIYFTDNCKEGYDESARIYGLQDGSITFTSHISHKSFDLITPPMWIEESSI</sequence>
<dbReference type="Pfam" id="PF03478">
    <property type="entry name" value="Beta-prop_KIB1-4"/>
    <property type="match status" value="1"/>
</dbReference>
<dbReference type="InterPro" id="IPR005174">
    <property type="entry name" value="KIB1-4_b-propeller"/>
</dbReference>
<accession>A0A5C7H1I3</accession>
<dbReference type="EMBL" id="VAHF01000011">
    <property type="protein sequence ID" value="TXG50697.1"/>
    <property type="molecule type" value="Genomic_DNA"/>
</dbReference>
<evidence type="ECO:0000259" key="1">
    <source>
        <dbReference type="Pfam" id="PF03478"/>
    </source>
</evidence>
<dbReference type="PANTHER" id="PTHR44259">
    <property type="entry name" value="OS07G0183000 PROTEIN-RELATED"/>
    <property type="match status" value="1"/>
</dbReference>
<protein>
    <recommendedName>
        <fullName evidence="1">KIB1-4 beta-propeller domain-containing protein</fullName>
    </recommendedName>
</protein>
<dbReference type="AlphaFoldDB" id="A0A5C7H1I3"/>
<feature type="domain" description="KIB1-4 beta-propeller" evidence="1">
    <location>
        <begin position="68"/>
        <end position="318"/>
    </location>
</feature>
<gene>
    <name evidence="2" type="ORF">EZV62_023221</name>
</gene>
<evidence type="ECO:0000313" key="2">
    <source>
        <dbReference type="EMBL" id="TXG50697.1"/>
    </source>
</evidence>
<dbReference type="PANTHER" id="PTHR44259:SF108">
    <property type="entry name" value="F-BOX PROTEIN SKIP23-LIKE"/>
    <property type="match status" value="1"/>
</dbReference>
<name>A0A5C7H1I3_9ROSI</name>
<keyword evidence="3" id="KW-1185">Reference proteome</keyword>
<dbReference type="SUPFAM" id="SSF81383">
    <property type="entry name" value="F-box domain"/>
    <property type="match status" value="1"/>
</dbReference>
<dbReference type="Proteomes" id="UP000323000">
    <property type="component" value="Chromosome 11"/>
</dbReference>
<reference evidence="3" key="1">
    <citation type="journal article" date="2019" name="Gigascience">
        <title>De novo genome assembly of the endangered Acer yangbiense, a plant species with extremely small populations endemic to Yunnan Province, China.</title>
        <authorList>
            <person name="Yang J."/>
            <person name="Wariss H.M."/>
            <person name="Tao L."/>
            <person name="Zhang R."/>
            <person name="Yun Q."/>
            <person name="Hollingsworth P."/>
            <person name="Dao Z."/>
            <person name="Luo G."/>
            <person name="Guo H."/>
            <person name="Ma Y."/>
            <person name="Sun W."/>
        </authorList>
    </citation>
    <scope>NUCLEOTIDE SEQUENCE [LARGE SCALE GENOMIC DNA]</scope>
    <source>
        <strain evidence="3">cv. Malutang</strain>
    </source>
</reference>
<dbReference type="InterPro" id="IPR036047">
    <property type="entry name" value="F-box-like_dom_sf"/>
</dbReference>
<dbReference type="OrthoDB" id="642536at2759"/>